<dbReference type="AlphaFoldDB" id="A0A8S1IMP5"/>
<evidence type="ECO:0000313" key="2">
    <source>
        <dbReference type="Proteomes" id="UP000708148"/>
    </source>
</evidence>
<evidence type="ECO:0000313" key="1">
    <source>
        <dbReference type="EMBL" id="CAD7696343.1"/>
    </source>
</evidence>
<protein>
    <submittedName>
        <fullName evidence="1">Uncharacterized protein</fullName>
    </submittedName>
</protein>
<dbReference type="EMBL" id="CAJHUC010000463">
    <property type="protein sequence ID" value="CAD7696343.1"/>
    <property type="molecule type" value="Genomic_DNA"/>
</dbReference>
<gene>
    <name evidence="1" type="ORF">OSTQU699_LOCUS1704</name>
</gene>
<proteinExistence type="predicted"/>
<name>A0A8S1IMP5_9CHLO</name>
<sequence>MVEGDVGNGAPVRAVAFVIWDLDGTILDTGGVAGTWLGLHLPIGLGEEKGGGFELASWRRGGDERSTCHVYR</sequence>
<feature type="non-terminal residue" evidence="1">
    <location>
        <position position="72"/>
    </location>
</feature>
<keyword evidence="2" id="KW-1185">Reference proteome</keyword>
<reference evidence="1" key="1">
    <citation type="submission" date="2020-12" db="EMBL/GenBank/DDBJ databases">
        <authorList>
            <person name="Iha C."/>
        </authorList>
    </citation>
    <scope>NUCLEOTIDE SEQUENCE</scope>
</reference>
<accession>A0A8S1IMP5</accession>
<organism evidence="1 2">
    <name type="scientific">Ostreobium quekettii</name>
    <dbReference type="NCBI Taxonomy" id="121088"/>
    <lineage>
        <taxon>Eukaryota</taxon>
        <taxon>Viridiplantae</taxon>
        <taxon>Chlorophyta</taxon>
        <taxon>core chlorophytes</taxon>
        <taxon>Ulvophyceae</taxon>
        <taxon>TCBD clade</taxon>
        <taxon>Bryopsidales</taxon>
        <taxon>Ostreobineae</taxon>
        <taxon>Ostreobiaceae</taxon>
        <taxon>Ostreobium</taxon>
    </lineage>
</organism>
<comment type="caution">
    <text evidence="1">The sequence shown here is derived from an EMBL/GenBank/DDBJ whole genome shotgun (WGS) entry which is preliminary data.</text>
</comment>
<dbReference type="Proteomes" id="UP000708148">
    <property type="component" value="Unassembled WGS sequence"/>
</dbReference>